<keyword evidence="4" id="KW-1185">Reference proteome</keyword>
<accession>A0ABT8GLR3</accession>
<proteinExistence type="predicted"/>
<sequence>MVKSFDKISGIVFLVISLLFISGSLQISGSAYGSAVGPKTYPLILGVVLGLLSLRLIYESFKKNAQTQHAEKSQMNYKNFGIILVSAILYIFLLEIIGFVISTFLFLLVAFQVMEKGKFISSIIIAAVFSIGVYMMYVNLLGGTLPKFSLF</sequence>
<organism evidence="3 4">
    <name type="scientific">Ureibacillus aquaedulcis</name>
    <dbReference type="NCBI Taxonomy" id="3058421"/>
    <lineage>
        <taxon>Bacteria</taxon>
        <taxon>Bacillati</taxon>
        <taxon>Bacillota</taxon>
        <taxon>Bacilli</taxon>
        <taxon>Bacillales</taxon>
        <taxon>Caryophanaceae</taxon>
        <taxon>Ureibacillus</taxon>
    </lineage>
</organism>
<feature type="domain" description="DUF1468" evidence="2">
    <location>
        <begin position="8"/>
        <end position="146"/>
    </location>
</feature>
<gene>
    <name evidence="3" type="ORF">QYB95_02325</name>
</gene>
<keyword evidence="1" id="KW-0472">Membrane</keyword>
<feature type="transmembrane region" description="Helical" evidence="1">
    <location>
        <begin position="43"/>
        <end position="61"/>
    </location>
</feature>
<keyword evidence="1" id="KW-0812">Transmembrane</keyword>
<name>A0ABT8GLR3_9BACL</name>
<dbReference type="EMBL" id="JAUHTQ010000001">
    <property type="protein sequence ID" value="MDN4492367.1"/>
    <property type="molecule type" value="Genomic_DNA"/>
</dbReference>
<reference evidence="3" key="1">
    <citation type="submission" date="2023-07" db="EMBL/GenBank/DDBJ databases">
        <title>Ureibacillus sp. isolated from freshwater well.</title>
        <authorList>
            <person name="Kirdat K."/>
            <person name="Bhatt A."/>
            <person name="Teware R."/>
            <person name="Bhavsar Y."/>
            <person name="Yadav A."/>
        </authorList>
    </citation>
    <scope>NUCLEOTIDE SEQUENCE</scope>
    <source>
        <strain evidence="3">BA0131</strain>
    </source>
</reference>
<keyword evidence="1" id="KW-1133">Transmembrane helix</keyword>
<dbReference type="Pfam" id="PF07331">
    <property type="entry name" value="TctB"/>
    <property type="match status" value="1"/>
</dbReference>
<evidence type="ECO:0000313" key="4">
    <source>
        <dbReference type="Proteomes" id="UP001172743"/>
    </source>
</evidence>
<protein>
    <submittedName>
        <fullName evidence="3">Tripartite tricarboxylate transporter TctB family protein</fullName>
    </submittedName>
</protein>
<dbReference type="RefSeq" id="WP_301136462.1">
    <property type="nucleotide sequence ID" value="NZ_JAUHTQ010000001.1"/>
</dbReference>
<evidence type="ECO:0000259" key="2">
    <source>
        <dbReference type="Pfam" id="PF07331"/>
    </source>
</evidence>
<feature type="transmembrane region" description="Helical" evidence="1">
    <location>
        <begin position="82"/>
        <end position="113"/>
    </location>
</feature>
<dbReference type="InterPro" id="IPR009936">
    <property type="entry name" value="DUF1468"/>
</dbReference>
<dbReference type="Proteomes" id="UP001172743">
    <property type="component" value="Unassembled WGS sequence"/>
</dbReference>
<evidence type="ECO:0000313" key="3">
    <source>
        <dbReference type="EMBL" id="MDN4492367.1"/>
    </source>
</evidence>
<comment type="caution">
    <text evidence="3">The sequence shown here is derived from an EMBL/GenBank/DDBJ whole genome shotgun (WGS) entry which is preliminary data.</text>
</comment>
<feature type="transmembrane region" description="Helical" evidence="1">
    <location>
        <begin position="119"/>
        <end position="141"/>
    </location>
</feature>
<evidence type="ECO:0000256" key="1">
    <source>
        <dbReference type="SAM" id="Phobius"/>
    </source>
</evidence>